<sequence>MSSLSTSPPGGFFSLARELRDQIYLEILLSTPPVSLSLSNRVHLEATCRALADVLLINKQFSHEYLSLSLKLSTLKISNHISSNTFSDLAPHRIFSPDEIIYVEPGTTASSLSSKLALKPLPPLPTPALKIRNLNFDIICSRFRTPGSELSILETWTDGILKQYPLKELKSLKLDVAVQENEGGVGVWELESEILWSGKWLRLKGIKGLSIWRDGRVGDLGDGIRVRNSRRKRTKALEWDFVERRFAKPAADGKGEGETWMGVQGRNVWLNTAV</sequence>
<dbReference type="GeneID" id="68292508"/>
<comment type="caution">
    <text evidence="1">The sequence shown here is derived from an EMBL/GenBank/DDBJ whole genome shotgun (WGS) entry which is preliminary data.</text>
</comment>
<dbReference type="Proteomes" id="UP000825890">
    <property type="component" value="Unassembled WGS sequence"/>
</dbReference>
<keyword evidence="2" id="KW-1185">Reference proteome</keyword>
<evidence type="ECO:0000313" key="2">
    <source>
        <dbReference type="Proteomes" id="UP000825890"/>
    </source>
</evidence>
<protein>
    <submittedName>
        <fullName evidence="1">Uncharacterized protein</fullName>
    </submittedName>
</protein>
<name>A0A9P3CKA7_9PEZI</name>
<proteinExistence type="predicted"/>
<dbReference type="EMBL" id="BOLY01000004">
    <property type="protein sequence ID" value="GIZ43716.1"/>
    <property type="molecule type" value="Genomic_DNA"/>
</dbReference>
<dbReference type="OrthoDB" id="3650808at2759"/>
<accession>A0A9P3CKA7</accession>
<reference evidence="1 2" key="1">
    <citation type="submission" date="2021-01" db="EMBL/GenBank/DDBJ databases">
        <title>Cercospora kikuchii MAFF 305040 whole genome shotgun sequence.</title>
        <authorList>
            <person name="Kashiwa T."/>
            <person name="Suzuki T."/>
        </authorList>
    </citation>
    <scope>NUCLEOTIDE SEQUENCE [LARGE SCALE GENOMIC DNA]</scope>
    <source>
        <strain evidence="1 2">MAFF 305040</strain>
    </source>
</reference>
<organism evidence="1 2">
    <name type="scientific">Cercospora kikuchii</name>
    <dbReference type="NCBI Taxonomy" id="84275"/>
    <lineage>
        <taxon>Eukaryota</taxon>
        <taxon>Fungi</taxon>
        <taxon>Dikarya</taxon>
        <taxon>Ascomycota</taxon>
        <taxon>Pezizomycotina</taxon>
        <taxon>Dothideomycetes</taxon>
        <taxon>Dothideomycetidae</taxon>
        <taxon>Mycosphaerellales</taxon>
        <taxon>Mycosphaerellaceae</taxon>
        <taxon>Cercospora</taxon>
    </lineage>
</organism>
<evidence type="ECO:0000313" key="1">
    <source>
        <dbReference type="EMBL" id="GIZ43716.1"/>
    </source>
</evidence>
<gene>
    <name evidence="1" type="ORF">CKM354_000693300</name>
</gene>
<dbReference type="AlphaFoldDB" id="A0A9P3CKA7"/>
<dbReference type="RefSeq" id="XP_044658203.1">
    <property type="nucleotide sequence ID" value="XM_044802268.1"/>
</dbReference>